<reference evidence="1 2" key="1">
    <citation type="submission" date="2020-08" db="EMBL/GenBank/DDBJ databases">
        <title>Cohnella phylogeny.</title>
        <authorList>
            <person name="Dunlap C."/>
        </authorList>
    </citation>
    <scope>NUCLEOTIDE SEQUENCE [LARGE SCALE GENOMIC DNA]</scope>
    <source>
        <strain evidence="1 2">CBP 2801</strain>
    </source>
</reference>
<dbReference type="Proteomes" id="UP000564644">
    <property type="component" value="Unassembled WGS sequence"/>
</dbReference>
<comment type="caution">
    <text evidence="1">The sequence shown here is derived from an EMBL/GenBank/DDBJ whole genome shotgun (WGS) entry which is preliminary data.</text>
</comment>
<sequence length="159" mass="18341">MLIDRMQTLKPEDSRSHIRCPFQLEQSASKMFIHFSYGPKLLDDRQQARELMEECVERYIEPERRSLVLGSMDRYFPLSNLITVSVDDPETYRGACHRHDPEQQLFLGESASSPGLTKGRLPSGLWSVTLSVHSIVTDTCEYRLRIWTEDPTTDQSAFS</sequence>
<proteinExistence type="predicted"/>
<evidence type="ECO:0000313" key="1">
    <source>
        <dbReference type="EMBL" id="MBB6733049.1"/>
    </source>
</evidence>
<gene>
    <name evidence="1" type="ORF">H7C18_19205</name>
</gene>
<name>A0A7X0SQ77_9BACL</name>
<accession>A0A7X0SQ77</accession>
<dbReference type="EMBL" id="JACJVO010000024">
    <property type="protein sequence ID" value="MBB6733049.1"/>
    <property type="molecule type" value="Genomic_DNA"/>
</dbReference>
<dbReference type="RefSeq" id="WP_185130708.1">
    <property type="nucleotide sequence ID" value="NZ_JACJVO010000024.1"/>
</dbReference>
<keyword evidence="2" id="KW-1185">Reference proteome</keyword>
<organism evidence="1 2">
    <name type="scientific">Cohnella zeiphila</name>
    <dbReference type="NCBI Taxonomy" id="2761120"/>
    <lineage>
        <taxon>Bacteria</taxon>
        <taxon>Bacillati</taxon>
        <taxon>Bacillota</taxon>
        <taxon>Bacilli</taxon>
        <taxon>Bacillales</taxon>
        <taxon>Paenibacillaceae</taxon>
        <taxon>Cohnella</taxon>
    </lineage>
</organism>
<evidence type="ECO:0000313" key="2">
    <source>
        <dbReference type="Proteomes" id="UP000564644"/>
    </source>
</evidence>
<dbReference type="AlphaFoldDB" id="A0A7X0SQ77"/>
<protein>
    <submittedName>
        <fullName evidence="1">Uncharacterized protein</fullName>
    </submittedName>
</protein>